<dbReference type="AlphaFoldDB" id="A0A5J9WU66"/>
<accession>A0A5J9WU66</accession>
<feature type="non-terminal residue" evidence="1">
    <location>
        <position position="1"/>
    </location>
</feature>
<gene>
    <name evidence="1" type="ORF">EJB05_02252</name>
</gene>
<name>A0A5J9WU66_9POAL</name>
<sequence length="94" mass="10489">MARSPQYLRRLITYFGPNLDLAAALIHQHKKGSFKSIGCADLGCEMLQVSTRRIGICLSLASVNHHKGLLLESRKVQLEVVTAKVYRFVSSVFT</sequence>
<protein>
    <submittedName>
        <fullName evidence="1">Uncharacterized protein</fullName>
    </submittedName>
</protein>
<dbReference type="Proteomes" id="UP000324897">
    <property type="component" value="Chromosome 6"/>
</dbReference>
<comment type="caution">
    <text evidence="1">The sequence shown here is derived from an EMBL/GenBank/DDBJ whole genome shotgun (WGS) entry which is preliminary data.</text>
</comment>
<reference evidence="1 2" key="1">
    <citation type="journal article" date="2019" name="Sci. Rep.">
        <title>A high-quality genome of Eragrostis curvula grass provides insights into Poaceae evolution and supports new strategies to enhance forage quality.</title>
        <authorList>
            <person name="Carballo J."/>
            <person name="Santos B.A.C.M."/>
            <person name="Zappacosta D."/>
            <person name="Garbus I."/>
            <person name="Selva J.P."/>
            <person name="Gallo C.A."/>
            <person name="Diaz A."/>
            <person name="Albertini E."/>
            <person name="Caccamo M."/>
            <person name="Echenique V."/>
        </authorList>
    </citation>
    <scope>NUCLEOTIDE SEQUENCE [LARGE SCALE GENOMIC DNA]</scope>
    <source>
        <strain evidence="2">cv. Victoria</strain>
        <tissue evidence="1">Leaf</tissue>
    </source>
</reference>
<keyword evidence="2" id="KW-1185">Reference proteome</keyword>
<dbReference type="Gramene" id="TVU50860">
    <property type="protein sequence ID" value="TVU50860"/>
    <property type="gene ID" value="EJB05_02252"/>
</dbReference>
<evidence type="ECO:0000313" key="2">
    <source>
        <dbReference type="Proteomes" id="UP000324897"/>
    </source>
</evidence>
<evidence type="ECO:0000313" key="1">
    <source>
        <dbReference type="EMBL" id="TVU50860.1"/>
    </source>
</evidence>
<proteinExistence type="predicted"/>
<organism evidence="1 2">
    <name type="scientific">Eragrostis curvula</name>
    <name type="common">weeping love grass</name>
    <dbReference type="NCBI Taxonomy" id="38414"/>
    <lineage>
        <taxon>Eukaryota</taxon>
        <taxon>Viridiplantae</taxon>
        <taxon>Streptophyta</taxon>
        <taxon>Embryophyta</taxon>
        <taxon>Tracheophyta</taxon>
        <taxon>Spermatophyta</taxon>
        <taxon>Magnoliopsida</taxon>
        <taxon>Liliopsida</taxon>
        <taxon>Poales</taxon>
        <taxon>Poaceae</taxon>
        <taxon>PACMAD clade</taxon>
        <taxon>Chloridoideae</taxon>
        <taxon>Eragrostideae</taxon>
        <taxon>Eragrostidinae</taxon>
        <taxon>Eragrostis</taxon>
    </lineage>
</organism>
<dbReference type="EMBL" id="RWGY01000002">
    <property type="protein sequence ID" value="TVU50860.1"/>
    <property type="molecule type" value="Genomic_DNA"/>
</dbReference>